<dbReference type="AlphaFoldDB" id="A0A9W6NJE8"/>
<evidence type="ECO:0000259" key="1">
    <source>
        <dbReference type="Pfam" id="PF05239"/>
    </source>
</evidence>
<feature type="domain" description="PRC-barrel" evidence="1">
    <location>
        <begin position="38"/>
        <end position="104"/>
    </location>
</feature>
<dbReference type="GO" id="GO:0019684">
    <property type="term" value="P:photosynthesis, light reaction"/>
    <property type="evidence" value="ECO:0007669"/>
    <property type="project" value="InterPro"/>
</dbReference>
<dbReference type="PANTHER" id="PTHR36505:SF1">
    <property type="entry name" value="BLR1072 PROTEIN"/>
    <property type="match status" value="1"/>
</dbReference>
<dbReference type="InterPro" id="IPR014747">
    <property type="entry name" value="Bac_photo_RC_H_C"/>
</dbReference>
<keyword evidence="3" id="KW-1185">Reference proteome</keyword>
<name>A0A9W6NJE8_9ACTN</name>
<evidence type="ECO:0000313" key="2">
    <source>
        <dbReference type="EMBL" id="GLK99859.1"/>
    </source>
</evidence>
<dbReference type="PANTHER" id="PTHR36505">
    <property type="entry name" value="BLR1072 PROTEIN"/>
    <property type="match status" value="1"/>
</dbReference>
<comment type="caution">
    <text evidence="2">The sequence shown here is derived from an EMBL/GenBank/DDBJ whole genome shotgun (WGS) entry which is preliminary data.</text>
</comment>
<dbReference type="InterPro" id="IPR027275">
    <property type="entry name" value="PRC-brl_dom"/>
</dbReference>
<dbReference type="Gene3D" id="3.90.50.10">
    <property type="entry name" value="Photosynthetic Reaction Center, subunit H, domain 2"/>
    <property type="match status" value="1"/>
</dbReference>
<dbReference type="SUPFAM" id="SSF50346">
    <property type="entry name" value="PRC-barrel domain"/>
    <property type="match status" value="1"/>
</dbReference>
<organism evidence="2 3">
    <name type="scientific">Dactylosporangium matsuzakiense</name>
    <dbReference type="NCBI Taxonomy" id="53360"/>
    <lineage>
        <taxon>Bacteria</taxon>
        <taxon>Bacillati</taxon>
        <taxon>Actinomycetota</taxon>
        <taxon>Actinomycetes</taxon>
        <taxon>Micromonosporales</taxon>
        <taxon>Micromonosporaceae</taxon>
        <taxon>Dactylosporangium</taxon>
    </lineage>
</organism>
<dbReference type="GO" id="GO:0030077">
    <property type="term" value="C:plasma membrane light-harvesting complex"/>
    <property type="evidence" value="ECO:0007669"/>
    <property type="project" value="InterPro"/>
</dbReference>
<dbReference type="Proteomes" id="UP001143480">
    <property type="component" value="Unassembled WGS sequence"/>
</dbReference>
<accession>A0A9W6NJE8</accession>
<dbReference type="InterPro" id="IPR011033">
    <property type="entry name" value="PRC_barrel-like_sf"/>
</dbReference>
<evidence type="ECO:0000313" key="3">
    <source>
        <dbReference type="Proteomes" id="UP001143480"/>
    </source>
</evidence>
<gene>
    <name evidence="2" type="ORF">GCM10017581_016000</name>
</gene>
<dbReference type="Pfam" id="PF05239">
    <property type="entry name" value="PRC"/>
    <property type="match status" value="1"/>
</dbReference>
<proteinExistence type="predicted"/>
<sequence>MAAGRGYPPRHREAAMATHTNAQLIKLSDSDQMLADPDADIRGRKVYDDSGDAIGDIDDLLIDVEEYKVRFLRVEHGGILGFGATPSFVPVDAIQEVTDDAVRVGHTNEQIAGAPRYDPEVVGRPDPDDGYWNGVYGYYGYMPYWAPGYVYPAMPYTRMRRDADDR</sequence>
<reference evidence="2" key="2">
    <citation type="submission" date="2023-01" db="EMBL/GenBank/DDBJ databases">
        <authorList>
            <person name="Sun Q."/>
            <person name="Evtushenko L."/>
        </authorList>
    </citation>
    <scope>NUCLEOTIDE SEQUENCE</scope>
    <source>
        <strain evidence="2">VKM Ac-1321</strain>
    </source>
</reference>
<dbReference type="EMBL" id="BSFP01000005">
    <property type="protein sequence ID" value="GLK99859.1"/>
    <property type="molecule type" value="Genomic_DNA"/>
</dbReference>
<protein>
    <recommendedName>
        <fullName evidence="1">PRC-barrel domain-containing protein</fullName>
    </recommendedName>
</protein>
<reference evidence="2" key="1">
    <citation type="journal article" date="2014" name="Int. J. Syst. Evol. Microbiol.">
        <title>Complete genome sequence of Corynebacterium casei LMG S-19264T (=DSM 44701T), isolated from a smear-ripened cheese.</title>
        <authorList>
            <consortium name="US DOE Joint Genome Institute (JGI-PGF)"/>
            <person name="Walter F."/>
            <person name="Albersmeier A."/>
            <person name="Kalinowski J."/>
            <person name="Ruckert C."/>
        </authorList>
    </citation>
    <scope>NUCLEOTIDE SEQUENCE</scope>
    <source>
        <strain evidence="2">VKM Ac-1321</strain>
    </source>
</reference>